<dbReference type="EMBL" id="FNWX01000008">
    <property type="protein sequence ID" value="SEH50568.1"/>
    <property type="molecule type" value="Genomic_DNA"/>
</dbReference>
<dbReference type="Proteomes" id="UP000198555">
    <property type="component" value="Unassembled WGS sequence"/>
</dbReference>
<reference evidence="2" key="1">
    <citation type="submission" date="2016-10" db="EMBL/GenBank/DDBJ databases">
        <authorList>
            <person name="Varghese N."/>
            <person name="Submissions S."/>
        </authorList>
    </citation>
    <scope>NUCLEOTIDE SEQUENCE [LARGE SCALE GENOMIC DNA]</scope>
    <source>
        <strain evidence="2">DSM 19326</strain>
    </source>
</reference>
<dbReference type="RefSeq" id="WP_089768823.1">
    <property type="nucleotide sequence ID" value="NZ_FNWX01000008.1"/>
</dbReference>
<evidence type="ECO:0000313" key="1">
    <source>
        <dbReference type="EMBL" id="SEH50568.1"/>
    </source>
</evidence>
<gene>
    <name evidence="1" type="ORF">SAMN05421793_10832</name>
</gene>
<evidence type="ECO:0000313" key="2">
    <source>
        <dbReference type="Proteomes" id="UP000198555"/>
    </source>
</evidence>
<proteinExistence type="predicted"/>
<sequence length="131" mass="15332">MSETKLKPFIADQLLASLQPKIEEESQVILHCCVKSQSFFQEKIRIWSSTYLVDRTLEHVSKLIHFENITLFPEWTDIPYGKEYWFTLVFSGLPKDCKVFDFLELIPQNGGFYCEGITRNSSDVYKIILDI</sequence>
<keyword evidence="2" id="KW-1185">Reference proteome</keyword>
<dbReference type="AlphaFoldDB" id="A0A1H6IN98"/>
<dbReference type="STRING" id="420404.SAMN05421793_10832"/>
<name>A0A1H6IN98_9FLAO</name>
<organism evidence="1 2">
    <name type="scientific">Epilithonimonas hominis</name>
    <dbReference type="NCBI Taxonomy" id="420404"/>
    <lineage>
        <taxon>Bacteria</taxon>
        <taxon>Pseudomonadati</taxon>
        <taxon>Bacteroidota</taxon>
        <taxon>Flavobacteriia</taxon>
        <taxon>Flavobacteriales</taxon>
        <taxon>Weeksellaceae</taxon>
        <taxon>Chryseobacterium group</taxon>
        <taxon>Epilithonimonas</taxon>
    </lineage>
</organism>
<accession>A0A1H6IN98</accession>
<protein>
    <submittedName>
        <fullName evidence="1">Uncharacterized protein</fullName>
    </submittedName>
</protein>